<feature type="region of interest" description="Disordered" evidence="1">
    <location>
        <begin position="122"/>
        <end position="165"/>
    </location>
</feature>
<evidence type="ECO:0000259" key="2">
    <source>
        <dbReference type="Pfam" id="PF20606"/>
    </source>
</evidence>
<dbReference type="InterPro" id="IPR046478">
    <property type="entry name" value="DUF6799"/>
</dbReference>
<proteinExistence type="predicted"/>
<evidence type="ECO:0000313" key="3">
    <source>
        <dbReference type="EMBL" id="ALW85825.1"/>
    </source>
</evidence>
<feature type="compositionally biased region" description="Acidic residues" evidence="1">
    <location>
        <begin position="126"/>
        <end position="135"/>
    </location>
</feature>
<dbReference type="AlphaFoldDB" id="A0A0U4BZY7"/>
<feature type="compositionally biased region" description="Basic residues" evidence="1">
    <location>
        <begin position="139"/>
        <end position="159"/>
    </location>
</feature>
<name>A0A0U4BZY7_9BACT</name>
<evidence type="ECO:0000313" key="4">
    <source>
        <dbReference type="Proteomes" id="UP000059542"/>
    </source>
</evidence>
<dbReference type="EMBL" id="CP013909">
    <property type="protein sequence ID" value="ALW85825.1"/>
    <property type="molecule type" value="Genomic_DNA"/>
</dbReference>
<keyword evidence="4" id="KW-1185">Reference proteome</keyword>
<evidence type="ECO:0000256" key="1">
    <source>
        <dbReference type="SAM" id="MobiDB-lite"/>
    </source>
</evidence>
<dbReference type="Pfam" id="PF20606">
    <property type="entry name" value="DUF6799"/>
    <property type="match status" value="1"/>
</dbReference>
<dbReference type="KEGG" id="hyg:AUC43_12405"/>
<gene>
    <name evidence="3" type="ORF">AUC43_12405</name>
</gene>
<feature type="domain" description="DUF6799" evidence="2">
    <location>
        <begin position="23"/>
        <end position="82"/>
    </location>
</feature>
<sequence>MGAACLMLALSLPGRAQQSRNNDGFLRRNGQMEVVRNGQPRPMTRDAHLPTGAVITKDGFIVSPDGQRTELRDGQGCDLRGRPVKVLTTASGTLALGAPVREAAPQATPEEPPTRSVLQAIFGERADDEDNDEDEGKGKYKVKKAKKHHGKGKGKGHGRWKGEDD</sequence>
<accession>A0A0U4BZY7</accession>
<organism evidence="3 4">
    <name type="scientific">Hymenobacter sedentarius</name>
    <dbReference type="NCBI Taxonomy" id="1411621"/>
    <lineage>
        <taxon>Bacteria</taxon>
        <taxon>Pseudomonadati</taxon>
        <taxon>Bacteroidota</taxon>
        <taxon>Cytophagia</taxon>
        <taxon>Cytophagales</taxon>
        <taxon>Hymenobacteraceae</taxon>
        <taxon>Hymenobacter</taxon>
    </lineage>
</organism>
<dbReference type="Proteomes" id="UP000059542">
    <property type="component" value="Chromosome"/>
</dbReference>
<protein>
    <recommendedName>
        <fullName evidence="2">DUF6799 domain-containing protein</fullName>
    </recommendedName>
</protein>
<reference evidence="3 4" key="1">
    <citation type="submission" date="2015-12" db="EMBL/GenBank/DDBJ databases">
        <authorList>
            <person name="Shamseldin A."/>
            <person name="Moawad H."/>
            <person name="Abd El-Rahim W.M."/>
            <person name="Sadowsky M.J."/>
        </authorList>
    </citation>
    <scope>NUCLEOTIDE SEQUENCE [LARGE SCALE GENOMIC DNA]</scope>
    <source>
        <strain evidence="3 4">DG5B</strain>
    </source>
</reference>